<reference evidence="1" key="1">
    <citation type="submission" date="2019-03" db="EMBL/GenBank/DDBJ databases">
        <title>Single cell metagenomics reveals metabolic interactions within the superorganism composed of flagellate Streblomastix strix and complex community of Bacteroidetes bacteria on its surface.</title>
        <authorList>
            <person name="Treitli S.C."/>
            <person name="Kolisko M."/>
            <person name="Husnik F."/>
            <person name="Keeling P."/>
            <person name="Hampl V."/>
        </authorList>
    </citation>
    <scope>NUCLEOTIDE SEQUENCE</scope>
    <source>
        <strain evidence="1">STM</strain>
    </source>
</reference>
<dbReference type="AlphaFoldDB" id="A0A5J4PHX6"/>
<protein>
    <recommendedName>
        <fullName evidence="2">HTH cro/C1-type domain-containing protein</fullName>
    </recommendedName>
</protein>
<dbReference type="EMBL" id="SNRY01008088">
    <property type="protein sequence ID" value="KAA6309166.1"/>
    <property type="molecule type" value="Genomic_DNA"/>
</dbReference>
<feature type="non-terminal residue" evidence="1">
    <location>
        <position position="26"/>
    </location>
</feature>
<sequence>MKLRIKEIAKEKGLTIKELAATINLT</sequence>
<evidence type="ECO:0008006" key="2">
    <source>
        <dbReference type="Google" id="ProtNLM"/>
    </source>
</evidence>
<proteinExistence type="predicted"/>
<gene>
    <name evidence="1" type="ORF">EZS27_039285</name>
</gene>
<organism evidence="1">
    <name type="scientific">termite gut metagenome</name>
    <dbReference type="NCBI Taxonomy" id="433724"/>
    <lineage>
        <taxon>unclassified sequences</taxon>
        <taxon>metagenomes</taxon>
        <taxon>organismal metagenomes</taxon>
    </lineage>
</organism>
<evidence type="ECO:0000313" key="1">
    <source>
        <dbReference type="EMBL" id="KAA6309166.1"/>
    </source>
</evidence>
<name>A0A5J4PHX6_9ZZZZ</name>
<comment type="caution">
    <text evidence="1">The sequence shown here is derived from an EMBL/GenBank/DDBJ whole genome shotgun (WGS) entry which is preliminary data.</text>
</comment>
<accession>A0A5J4PHX6</accession>